<comment type="caution">
    <text evidence="3">The sequence shown here is derived from an EMBL/GenBank/DDBJ whole genome shotgun (WGS) entry which is preliminary data.</text>
</comment>
<feature type="domain" description="FAD dependent oxidoreductase" evidence="2">
    <location>
        <begin position="47"/>
        <end position="407"/>
    </location>
</feature>
<dbReference type="Pfam" id="PF01266">
    <property type="entry name" value="DAO"/>
    <property type="match status" value="1"/>
</dbReference>
<evidence type="ECO:0000313" key="4">
    <source>
        <dbReference type="Proteomes" id="UP000467214"/>
    </source>
</evidence>
<dbReference type="GO" id="GO:0016491">
    <property type="term" value="F:oxidoreductase activity"/>
    <property type="evidence" value="ECO:0007669"/>
    <property type="project" value="UniProtKB-KW"/>
</dbReference>
<dbReference type="Gene3D" id="3.30.9.10">
    <property type="entry name" value="D-Amino Acid Oxidase, subunit A, domain 2"/>
    <property type="match status" value="1"/>
</dbReference>
<dbReference type="InterPro" id="IPR006076">
    <property type="entry name" value="FAD-dep_OxRdtase"/>
</dbReference>
<gene>
    <name evidence="3" type="ORF">GQF02_05600</name>
</gene>
<dbReference type="Gene3D" id="3.50.50.60">
    <property type="entry name" value="FAD/NAD(P)-binding domain"/>
    <property type="match status" value="1"/>
</dbReference>
<evidence type="ECO:0000256" key="1">
    <source>
        <dbReference type="ARBA" id="ARBA00023002"/>
    </source>
</evidence>
<dbReference type="PANTHER" id="PTHR13847:SF281">
    <property type="entry name" value="FAD DEPENDENT OXIDOREDUCTASE DOMAIN-CONTAINING PROTEIN"/>
    <property type="match status" value="1"/>
</dbReference>
<accession>A0A845BI71</accession>
<proteinExistence type="predicted"/>
<sequence>MTPSKESAVRHFYHQNMYRFDTAAQTYWHHITPGPDLPSLVGEHAADVAIVGAGFTGLSAALHLARDHGIQACVVDAGDLAWGASGRNAGFNTLPATKLGLDQLFDRWGTQAASDFLAAQHEGQLLVDEFCDSEGLQIRHGRGSYMVAHAPSAWRDLQEEFAVWRRYSRLPCRLLTADAFADEGHGGSEQFGALHIESGGGINPLAFAYGLARAALRHGAEIYTHSAVTALHKERSGHVLQTAQGRLRARHVVFATNAYPAQAQPAALDRRLLPAISNILVTAPLSDECWASEAYQTLSPAFDTRHLLNYYRRLPDNRLLFGARGDLTGSEQDGERMRQALRRALARKFPAFSDAPVEHYWRGLVSVTRSMVPAMGETEQGSGLWYAFGCFGNGVNTMPWMGRTLARQIAGSLPTPTEACPVFQGLPPKLPSGNWLQKLGLRLAYSRYALLDQCAR</sequence>
<dbReference type="GO" id="GO:0005737">
    <property type="term" value="C:cytoplasm"/>
    <property type="evidence" value="ECO:0007669"/>
    <property type="project" value="TreeGrafter"/>
</dbReference>
<protein>
    <submittedName>
        <fullName evidence="3">FAD-dependent oxidoreductase</fullName>
    </submittedName>
</protein>
<organism evidence="3 4">
    <name type="scientific">Craterilacuibacter sinensis</name>
    <dbReference type="NCBI Taxonomy" id="2686017"/>
    <lineage>
        <taxon>Bacteria</taxon>
        <taxon>Pseudomonadati</taxon>
        <taxon>Pseudomonadota</taxon>
        <taxon>Betaproteobacteria</taxon>
        <taxon>Neisseriales</taxon>
        <taxon>Neisseriaceae</taxon>
        <taxon>Craterilacuibacter</taxon>
    </lineage>
</organism>
<dbReference type="Proteomes" id="UP000467214">
    <property type="component" value="Unassembled WGS sequence"/>
</dbReference>
<dbReference type="EMBL" id="WSSB01000004">
    <property type="protein sequence ID" value="MXR36447.1"/>
    <property type="molecule type" value="Genomic_DNA"/>
</dbReference>
<evidence type="ECO:0000259" key="2">
    <source>
        <dbReference type="Pfam" id="PF01266"/>
    </source>
</evidence>
<name>A0A845BI71_9NEIS</name>
<dbReference type="AlphaFoldDB" id="A0A845BI71"/>
<dbReference type="SUPFAM" id="SSF51905">
    <property type="entry name" value="FAD/NAD(P)-binding domain"/>
    <property type="match status" value="1"/>
</dbReference>
<reference evidence="3 4" key="1">
    <citation type="submission" date="2019-12" db="EMBL/GenBank/DDBJ databases">
        <title>Neisseriaceae gen. nov. sp. Genome sequencing and assembly.</title>
        <authorList>
            <person name="Liu Z."/>
            <person name="Li A."/>
        </authorList>
    </citation>
    <scope>NUCLEOTIDE SEQUENCE [LARGE SCALE GENOMIC DNA]</scope>
    <source>
        <strain evidence="3 4">B2N2-7</strain>
    </source>
</reference>
<dbReference type="InterPro" id="IPR036188">
    <property type="entry name" value="FAD/NAD-bd_sf"/>
</dbReference>
<keyword evidence="1" id="KW-0560">Oxidoreductase</keyword>
<dbReference type="PANTHER" id="PTHR13847">
    <property type="entry name" value="SARCOSINE DEHYDROGENASE-RELATED"/>
    <property type="match status" value="1"/>
</dbReference>
<evidence type="ECO:0000313" key="3">
    <source>
        <dbReference type="EMBL" id="MXR36447.1"/>
    </source>
</evidence>
<keyword evidence="4" id="KW-1185">Reference proteome</keyword>